<evidence type="ECO:0000256" key="2">
    <source>
        <dbReference type="ARBA" id="ARBA00001966"/>
    </source>
</evidence>
<comment type="caution">
    <text evidence="7">The sequence shown here is derived from an EMBL/GenBank/DDBJ whole genome shotgun (WGS) entry which is preliminary data.</text>
</comment>
<dbReference type="RefSeq" id="WP_261597658.1">
    <property type="nucleotide sequence ID" value="NZ_VHLL01000004.1"/>
</dbReference>
<evidence type="ECO:0000256" key="4">
    <source>
        <dbReference type="ARBA" id="ARBA00022643"/>
    </source>
</evidence>
<keyword evidence="3" id="KW-0285">Flavoprotein</keyword>
<name>A0A9E4ZIB7_9EURY</name>
<dbReference type="Gene3D" id="3.40.50.360">
    <property type="match status" value="1"/>
</dbReference>
<comment type="similarity">
    <text evidence="5">Belongs to the SsuE family. Isf subfamily.</text>
</comment>
<organism evidence="7 8">
    <name type="scientific">Methanoculleus formosensis</name>
    <dbReference type="NCBI Taxonomy" id="2590886"/>
    <lineage>
        <taxon>Archaea</taxon>
        <taxon>Methanobacteriati</taxon>
        <taxon>Methanobacteriota</taxon>
        <taxon>Stenosarchaea group</taxon>
        <taxon>Methanomicrobia</taxon>
        <taxon>Methanomicrobiales</taxon>
        <taxon>Methanomicrobiaceae</taxon>
        <taxon>Methanoculleus</taxon>
    </lineage>
</organism>
<protein>
    <submittedName>
        <fullName evidence="7">Flavodoxin family protein</fullName>
    </submittedName>
</protein>
<dbReference type="PANTHER" id="PTHR43278:SF1">
    <property type="entry name" value="IRON-SULFUR FLAVOPROTEIN MJ1083"/>
    <property type="match status" value="1"/>
</dbReference>
<evidence type="ECO:0000256" key="5">
    <source>
        <dbReference type="ARBA" id="ARBA00038292"/>
    </source>
</evidence>
<dbReference type="GO" id="GO:0016491">
    <property type="term" value="F:oxidoreductase activity"/>
    <property type="evidence" value="ECO:0007669"/>
    <property type="project" value="InterPro"/>
</dbReference>
<gene>
    <name evidence="7" type="ORF">FKB36_08660</name>
</gene>
<proteinExistence type="inferred from homology"/>
<dbReference type="Proteomes" id="UP001065682">
    <property type="component" value="Unassembled WGS sequence"/>
</dbReference>
<dbReference type="InterPro" id="IPR051796">
    <property type="entry name" value="ISF_SsuE-like"/>
</dbReference>
<dbReference type="AlphaFoldDB" id="A0A9E4ZIB7"/>
<evidence type="ECO:0000256" key="3">
    <source>
        <dbReference type="ARBA" id="ARBA00022630"/>
    </source>
</evidence>
<keyword evidence="4" id="KW-0288">FMN</keyword>
<evidence type="ECO:0000256" key="1">
    <source>
        <dbReference type="ARBA" id="ARBA00001917"/>
    </source>
</evidence>
<feature type="domain" description="NADPH-dependent FMN reductase-like" evidence="6">
    <location>
        <begin position="1"/>
        <end position="155"/>
    </location>
</feature>
<keyword evidence="8" id="KW-1185">Reference proteome</keyword>
<reference evidence="7" key="1">
    <citation type="submission" date="2019-06" db="EMBL/GenBank/DDBJ databases">
        <title>Methanoculleus strain from Tamsui River, Taipei, Taiwan.</title>
        <authorList>
            <person name="You Y.-T."/>
            <person name="Chen S.-C."/>
            <person name="Lai S.-J."/>
            <person name="Lee Y.-C."/>
            <person name="Lai M.-C."/>
        </authorList>
    </citation>
    <scope>NUCLEOTIDE SEQUENCE</scope>
    <source>
        <strain evidence="7">Afa-1</strain>
    </source>
</reference>
<evidence type="ECO:0000313" key="7">
    <source>
        <dbReference type="EMBL" id="MCT8337553.1"/>
    </source>
</evidence>
<dbReference type="PANTHER" id="PTHR43278">
    <property type="entry name" value="NAD(P)H-DEPENDENT FMN-CONTAINING OXIDOREDUCTASE YWQN-RELATED"/>
    <property type="match status" value="1"/>
</dbReference>
<dbReference type="InterPro" id="IPR029039">
    <property type="entry name" value="Flavoprotein-like_sf"/>
</dbReference>
<dbReference type="InterPro" id="IPR005025">
    <property type="entry name" value="FMN_Rdtase-like_dom"/>
</dbReference>
<dbReference type="EMBL" id="VHLL01000004">
    <property type="protein sequence ID" value="MCT8337553.1"/>
    <property type="molecule type" value="Genomic_DNA"/>
</dbReference>
<evidence type="ECO:0000259" key="6">
    <source>
        <dbReference type="Pfam" id="PF03358"/>
    </source>
</evidence>
<dbReference type="SUPFAM" id="SSF52218">
    <property type="entry name" value="Flavoproteins"/>
    <property type="match status" value="1"/>
</dbReference>
<evidence type="ECO:0000313" key="8">
    <source>
        <dbReference type="Proteomes" id="UP001065682"/>
    </source>
</evidence>
<dbReference type="Pfam" id="PF03358">
    <property type="entry name" value="FMN_red"/>
    <property type="match status" value="1"/>
</dbReference>
<sequence length="222" mass="24761">MKVIGINGSPRGERSATLRLIIAVLDGAKEEGADIDLVNLIDLDIKFRNACSACFQEGRCVEEDDFPGLYAKIKAADGLVLGSPVYIDHVTGQMKLFIDRMADGIQCQAFSGKYGCSVSTSGDHAEQEVAKYLNHFLQMLGATPVGSVGVAIRKDRDTLTRSEESARELGKTLAEAIRTRRQYPEIEAFHERYQKKFEAVITGEKPEWPGDYERWVDQAWVW</sequence>
<comment type="cofactor">
    <cofactor evidence="1">
        <name>FMN</name>
        <dbReference type="ChEBI" id="CHEBI:58210"/>
    </cofactor>
</comment>
<accession>A0A9E4ZIB7</accession>
<comment type="cofactor">
    <cofactor evidence="2">
        <name>[4Fe-4S] cluster</name>
        <dbReference type="ChEBI" id="CHEBI:49883"/>
    </cofactor>
</comment>